<sequence length="70" mass="8071">MNGKDIFYEIMKSPGMRKLLGESGNNFLDMDSEEVNHKKEVAVVRAIIEGQVRHTSDDNIFKNIKKLYDL</sequence>
<dbReference type="Proteomes" id="UP001209417">
    <property type="component" value="Unassembled WGS sequence"/>
</dbReference>
<evidence type="ECO:0000313" key="2">
    <source>
        <dbReference type="EMBL" id="MQN77207.1"/>
    </source>
</evidence>
<accession>A0AA90UPY1</accession>
<dbReference type="RefSeq" id="WP_153092405.1">
    <property type="nucleotide sequence ID" value="NZ_JAPDVE010000003.1"/>
</dbReference>
<gene>
    <name evidence="2" type="ORF">F7D71_04860</name>
    <name evidence="1" type="ORF">ONT19_02115</name>
</gene>
<evidence type="ECO:0000313" key="3">
    <source>
        <dbReference type="Proteomes" id="UP000423156"/>
    </source>
</evidence>
<proteinExistence type="predicted"/>
<dbReference type="AlphaFoldDB" id="A0AA90UPY1"/>
<reference evidence="1" key="2">
    <citation type="submission" date="2022-11" db="EMBL/GenBank/DDBJ databases">
        <title>Genomic repertoires linked with pathogenic potency of arthritogenic Prevotella copri isolated from the gut of rheumatoid arthritis patients.</title>
        <authorList>
            <person name="Nii T."/>
            <person name="Maeda Y."/>
            <person name="Motooka D."/>
            <person name="Naito M."/>
            <person name="Matsumoto Y."/>
            <person name="Ogawa T."/>
            <person name="Oguro-Igashira E."/>
            <person name="Kishikawa T."/>
            <person name="Yamashita M."/>
            <person name="Koizumi S."/>
            <person name="Kurakawa T."/>
            <person name="Okumura R."/>
            <person name="Kayama H."/>
            <person name="Murakami M."/>
            <person name="Sakaguchi T."/>
            <person name="Das B."/>
            <person name="Nakamura S."/>
            <person name="Okada Y."/>
            <person name="Kumanogoh A."/>
            <person name="Takeda K."/>
        </authorList>
    </citation>
    <scope>NUCLEOTIDE SEQUENCE</scope>
    <source>
        <strain evidence="1">H019-1</strain>
    </source>
</reference>
<comment type="caution">
    <text evidence="2">The sequence shown here is derived from an EMBL/GenBank/DDBJ whole genome shotgun (WGS) entry which is preliminary data.</text>
</comment>
<name>A0AA90UPY1_9BACT</name>
<evidence type="ECO:0000313" key="1">
    <source>
        <dbReference type="EMBL" id="MCW4130413.1"/>
    </source>
</evidence>
<dbReference type="EMBL" id="VZBZ01000064">
    <property type="protein sequence ID" value="MQN77207.1"/>
    <property type="molecule type" value="Genomic_DNA"/>
</dbReference>
<reference evidence="3" key="1">
    <citation type="submission" date="2019-09" db="EMBL/GenBank/DDBJ databases">
        <title>Distinct polysaccharide growth profiles of human intestinal Prevotella copri isolates.</title>
        <authorList>
            <person name="Fehlner-Peach H."/>
            <person name="Magnabosco C."/>
            <person name="Raghavan V."/>
            <person name="Scher J.U."/>
            <person name="Tett A."/>
            <person name="Cox L.M."/>
            <person name="Gottsegen C."/>
            <person name="Watters A."/>
            <person name="Wiltshire- Gordon J.D."/>
            <person name="Segata N."/>
            <person name="Bonneau R."/>
            <person name="Littman D.R."/>
        </authorList>
    </citation>
    <scope>NUCLEOTIDE SEQUENCE [LARGE SCALE GENOMIC DNA]</scope>
    <source>
        <strain evidence="3">BU41712</strain>
    </source>
</reference>
<protein>
    <submittedName>
        <fullName evidence="2">Uncharacterized protein</fullName>
    </submittedName>
</protein>
<dbReference type="Proteomes" id="UP000423156">
    <property type="component" value="Unassembled WGS sequence"/>
</dbReference>
<dbReference type="EMBL" id="JAPDVG010000001">
    <property type="protein sequence ID" value="MCW4130413.1"/>
    <property type="molecule type" value="Genomic_DNA"/>
</dbReference>
<organism evidence="2 3">
    <name type="scientific">Segatella copri</name>
    <dbReference type="NCBI Taxonomy" id="165179"/>
    <lineage>
        <taxon>Bacteria</taxon>
        <taxon>Pseudomonadati</taxon>
        <taxon>Bacteroidota</taxon>
        <taxon>Bacteroidia</taxon>
        <taxon>Bacteroidales</taxon>
        <taxon>Prevotellaceae</taxon>
        <taxon>Segatella</taxon>
    </lineage>
</organism>
<reference evidence="2" key="3">
    <citation type="submission" date="2022-12" db="EMBL/GenBank/DDBJ databases">
        <title>Distinct polysaccharide growth profiles of human intestinal Prevotella copri isolates.</title>
        <authorList>
            <person name="Fehlner-Peach H."/>
            <person name="Magnabosco C."/>
            <person name="Raghavan V."/>
            <person name="Scher J.U."/>
            <person name="Tett A."/>
            <person name="Cox L.M."/>
            <person name="Gottsegen C."/>
            <person name="Watters A."/>
            <person name="Wiltshire- Gordon J.D."/>
            <person name="Segata N."/>
            <person name="Bonneau R."/>
            <person name="Littman D.R."/>
        </authorList>
    </citation>
    <scope>NUCLEOTIDE SEQUENCE</scope>
    <source>
        <strain evidence="2">BU41712</strain>
    </source>
</reference>